<evidence type="ECO:0000313" key="1">
    <source>
        <dbReference type="EMBL" id="MBO8447593.1"/>
    </source>
</evidence>
<name>A0A9D9EIJ1_9BACT</name>
<sequence>MAIRPSIYVGLGGTGIMAVSHTKKLYEEAYNGVENIPEQIAFVFIDFDLSTPTDSHLAVDINDDFLSFANVAAASPKKLYDVRSQKGEYAWMFPNNTRYLGNNISDGASQVRTYGRFLTEMIQDNIIQRISNCITRVRNIQALATPVVGNQPIDIHIAMSLAGGTGSGSFLNVAQLIRERFQNQVHIIGYGVLHGVFRAMDPSGTKTPRVIANAYSAIMDLDYLMGASSDNPIHIFLNGRRQDLNSPIYDEFYVIDNETENGRKVDHVDKLCEVVGLGMYVSGGEMGNRVRAGASNTGWHQGSYNITPKLGWVQGLGACQVVYKGEELAEIYSLKAAVNLIINLQNTSLDVDNAAIDWAIENYVREDQNFDQLIDSVYAFNTSINSAPIDIKDTISDIEQTIENYINSRPQFPNKGFNKEERINELKSSLRIKVETLIQAENGVANAKGFLFALNRNMALYRTEMESERALYEKNVVDQLVVLKEEYRNYEAYAKKIFKSKVTQANMLQDGIGKIAKEILTANLEAERRKIAAEIYTILLAEVNMQYAKVESLDNKLSVLKNKYQRELTLKQNVGTTTHVFEYDVSIRDRYMMEFLPDENFYNGYFDFLGTTSFLDVDVDEELDRGILNYCNSLSQANEYRNKLIIDVIEGLPVEEYAQLKMIVSEKSSRLLRLDDRGQVSETRGMLPTAMMVQNYLISLYKKNNTTKTRLESDKNLLPAIQKDFIFSEFDSMKQKIIFYRSDMAIIPYCIGAFDECTIEREYNILLRDAMSTGTTSFNPHFDKQIFDDMRRIDFKLKPEMQNEAEFYWVCGHLFGWKDITEAQYIMEKNDRGEAVKIESKNNVSHTKYIRCYKGKYQVWNENGTTIINDDKWVSLGNSTNREKAFNYFKTVVLPELKNTLHDKILNDISTNGKNRYKLLIQSIINDGIEDYIDKIACTDKNSLTYSSKQNAEAECFSKEWHFIERDLLNAIDNFK</sequence>
<comment type="caution">
    <text evidence="1">The sequence shown here is derived from an EMBL/GenBank/DDBJ whole genome shotgun (WGS) entry which is preliminary data.</text>
</comment>
<proteinExistence type="predicted"/>
<reference evidence="1" key="1">
    <citation type="submission" date="2020-10" db="EMBL/GenBank/DDBJ databases">
        <authorList>
            <person name="Gilroy R."/>
        </authorList>
    </citation>
    <scope>NUCLEOTIDE SEQUENCE</scope>
    <source>
        <strain evidence="1">D3-1215</strain>
    </source>
</reference>
<organism evidence="1 2">
    <name type="scientific">Candidatus Enterocola intestinipullorum</name>
    <dbReference type="NCBI Taxonomy" id="2840783"/>
    <lineage>
        <taxon>Bacteria</taxon>
        <taxon>Pseudomonadati</taxon>
        <taxon>Bacteroidota</taxon>
        <taxon>Bacteroidia</taxon>
        <taxon>Bacteroidales</taxon>
        <taxon>Candidatus Enterocola</taxon>
    </lineage>
</organism>
<gene>
    <name evidence="1" type="ORF">IAC32_07620</name>
</gene>
<dbReference type="Pfam" id="PF13809">
    <property type="entry name" value="Tubulin_2"/>
    <property type="match status" value="1"/>
</dbReference>
<dbReference type="InterPro" id="IPR036525">
    <property type="entry name" value="Tubulin/FtsZ_GTPase_sf"/>
</dbReference>
<dbReference type="AlphaFoldDB" id="A0A9D9EIJ1"/>
<reference evidence="1" key="2">
    <citation type="journal article" date="2021" name="PeerJ">
        <title>Extensive microbial diversity within the chicken gut microbiome revealed by metagenomics and culture.</title>
        <authorList>
            <person name="Gilroy R."/>
            <person name="Ravi A."/>
            <person name="Getino M."/>
            <person name="Pursley I."/>
            <person name="Horton D.L."/>
            <person name="Alikhan N.F."/>
            <person name="Baker D."/>
            <person name="Gharbi K."/>
            <person name="Hall N."/>
            <person name="Watson M."/>
            <person name="Adriaenssens E.M."/>
            <person name="Foster-Nyarko E."/>
            <person name="Jarju S."/>
            <person name="Secka A."/>
            <person name="Antonio M."/>
            <person name="Oren A."/>
            <person name="Chaudhuri R.R."/>
            <person name="La Ragione R."/>
            <person name="Hildebrand F."/>
            <person name="Pallen M.J."/>
        </authorList>
    </citation>
    <scope>NUCLEOTIDE SEQUENCE</scope>
    <source>
        <strain evidence="1">D3-1215</strain>
    </source>
</reference>
<dbReference type="Proteomes" id="UP000823637">
    <property type="component" value="Unassembled WGS sequence"/>
</dbReference>
<dbReference type="SUPFAM" id="SSF52490">
    <property type="entry name" value="Tubulin nucleotide-binding domain-like"/>
    <property type="match status" value="1"/>
</dbReference>
<protein>
    <submittedName>
        <fullName evidence="1">Tubulin-like doman-containing protein</fullName>
    </submittedName>
</protein>
<evidence type="ECO:0000313" key="2">
    <source>
        <dbReference type="Proteomes" id="UP000823637"/>
    </source>
</evidence>
<dbReference type="Gene3D" id="3.40.50.1440">
    <property type="entry name" value="Tubulin/FtsZ, GTPase domain"/>
    <property type="match status" value="1"/>
</dbReference>
<accession>A0A9D9EIJ1</accession>
<dbReference type="InterPro" id="IPR025904">
    <property type="entry name" value="Tubulin-like"/>
</dbReference>
<dbReference type="EMBL" id="JADIMR010000117">
    <property type="protein sequence ID" value="MBO8447593.1"/>
    <property type="molecule type" value="Genomic_DNA"/>
</dbReference>